<organism evidence="1">
    <name type="scientific">Dichomitus squalens</name>
    <dbReference type="NCBI Taxonomy" id="114155"/>
    <lineage>
        <taxon>Eukaryota</taxon>
        <taxon>Fungi</taxon>
        <taxon>Dikarya</taxon>
        <taxon>Basidiomycota</taxon>
        <taxon>Agaricomycotina</taxon>
        <taxon>Agaricomycetes</taxon>
        <taxon>Polyporales</taxon>
        <taxon>Polyporaceae</taxon>
        <taxon>Dichomitus</taxon>
    </lineage>
</organism>
<name>A0A4Q9N200_9APHY</name>
<dbReference type="EMBL" id="ML143393">
    <property type="protein sequence ID" value="TBU32746.1"/>
    <property type="molecule type" value="Genomic_DNA"/>
</dbReference>
<reference evidence="1" key="1">
    <citation type="submission" date="2019-01" db="EMBL/GenBank/DDBJ databases">
        <title>Draft genome sequences of three monokaryotic isolates of the white-rot basidiomycete fungus Dichomitus squalens.</title>
        <authorList>
            <consortium name="DOE Joint Genome Institute"/>
            <person name="Lopez S.C."/>
            <person name="Andreopoulos B."/>
            <person name="Pangilinan J."/>
            <person name="Lipzen A."/>
            <person name="Riley R."/>
            <person name="Ahrendt S."/>
            <person name="Ng V."/>
            <person name="Barry K."/>
            <person name="Daum C."/>
            <person name="Grigoriev I.V."/>
            <person name="Hilden K.S."/>
            <person name="Makela M.R."/>
            <person name="de Vries R.P."/>
        </authorList>
    </citation>
    <scope>NUCLEOTIDE SEQUENCE [LARGE SCALE GENOMIC DNA]</scope>
    <source>
        <strain evidence="1">OM18370.1</strain>
    </source>
</reference>
<dbReference type="Proteomes" id="UP000292957">
    <property type="component" value="Unassembled WGS sequence"/>
</dbReference>
<protein>
    <submittedName>
        <fullName evidence="1">Uncharacterized protein</fullName>
    </submittedName>
</protein>
<accession>A0A4Q9N200</accession>
<gene>
    <name evidence="1" type="ORF">BD311DRAFT_749657</name>
</gene>
<sequence length="68" mass="7680">MPQHSPLALFISMAVTPQCHREDGMWVRGFAFPGLTGQPERDPATTRYSAVPILRCICIFLGHRRQGR</sequence>
<evidence type="ECO:0000313" key="1">
    <source>
        <dbReference type="EMBL" id="TBU32746.1"/>
    </source>
</evidence>
<proteinExistence type="predicted"/>
<dbReference type="AlphaFoldDB" id="A0A4Q9N200"/>